<dbReference type="InterPro" id="IPR004488">
    <property type="entry name" value="Mg/Co-transport_prot_CorA"/>
</dbReference>
<dbReference type="Pfam" id="PF01544">
    <property type="entry name" value="CorA"/>
    <property type="match status" value="1"/>
</dbReference>
<organism evidence="14 15">
    <name type="scientific">Thermoflexibacter ruber</name>
    <dbReference type="NCBI Taxonomy" id="1003"/>
    <lineage>
        <taxon>Bacteria</taxon>
        <taxon>Pseudomonadati</taxon>
        <taxon>Bacteroidota</taxon>
        <taxon>Cytophagia</taxon>
        <taxon>Cytophagales</taxon>
        <taxon>Thermoflexibacteraceae</taxon>
        <taxon>Thermoflexibacter</taxon>
    </lineage>
</organism>
<evidence type="ECO:0000256" key="4">
    <source>
        <dbReference type="ARBA" id="ARBA00022448"/>
    </source>
</evidence>
<evidence type="ECO:0000256" key="6">
    <source>
        <dbReference type="ARBA" id="ARBA00022519"/>
    </source>
</evidence>
<dbReference type="InterPro" id="IPR045861">
    <property type="entry name" value="CorA_cytoplasmic_dom"/>
</dbReference>
<dbReference type="InterPro" id="IPR002523">
    <property type="entry name" value="MgTranspt_CorA/ZnTranspt_ZntB"/>
</dbReference>
<dbReference type="Proteomes" id="UP000199513">
    <property type="component" value="Unassembled WGS sequence"/>
</dbReference>
<keyword evidence="15" id="KW-1185">Reference proteome</keyword>
<dbReference type="EMBL" id="FONY01000017">
    <property type="protein sequence ID" value="SFF13896.1"/>
    <property type="molecule type" value="Genomic_DNA"/>
</dbReference>
<evidence type="ECO:0000256" key="5">
    <source>
        <dbReference type="ARBA" id="ARBA00022475"/>
    </source>
</evidence>
<dbReference type="GO" id="GO:0015095">
    <property type="term" value="F:magnesium ion transmembrane transporter activity"/>
    <property type="evidence" value="ECO:0007669"/>
    <property type="project" value="UniProtKB-UniRule"/>
</dbReference>
<sequence>MLTIFYKFENQVISSNQLDILQHIPLTSVIWVDLLQPSTNELEALQSIFQIEFLTREEAEEIQSRYFEVDSTFFINLTCISQKQSNVEQGIISFILKDNTLFSIRQDSLSVFTEISQKTFLNSKYYQNGIDVLTSFFEHIIENDADTIEYNARHISKMSKKLSLERSIDEQLIIDIANFQESTMLIRQNVIEKQRVLSAMLKSKYFQSYNYEDLRILIKDTGSLLDHSAFSFERLEYLQNTFMGLINIEQNKIIKIFTVVSVIFMPPTLIASIYGMNFKVMPELDWMGGYPFALGLMVLSSIITLFFFKKKQWL</sequence>
<keyword evidence="4 13" id="KW-0813">Transport</keyword>
<keyword evidence="5 13" id="KW-1003">Cell membrane</keyword>
<dbReference type="GO" id="GO:0005886">
    <property type="term" value="C:plasma membrane"/>
    <property type="evidence" value="ECO:0007669"/>
    <property type="project" value="UniProtKB-SubCell"/>
</dbReference>
<evidence type="ECO:0000256" key="3">
    <source>
        <dbReference type="ARBA" id="ARBA00019439"/>
    </source>
</evidence>
<reference evidence="14 15" key="1">
    <citation type="submission" date="2016-10" db="EMBL/GenBank/DDBJ databases">
        <authorList>
            <person name="de Groot N.N."/>
        </authorList>
    </citation>
    <scope>NUCLEOTIDE SEQUENCE [LARGE SCALE GENOMIC DNA]</scope>
    <source>
        <strain>GEY</strain>
        <strain evidence="15">DSM 9560</strain>
    </source>
</reference>
<feature type="transmembrane region" description="Helical" evidence="13">
    <location>
        <begin position="288"/>
        <end position="308"/>
    </location>
</feature>
<dbReference type="Gene3D" id="1.20.58.340">
    <property type="entry name" value="Magnesium transport protein CorA, transmembrane region"/>
    <property type="match status" value="1"/>
</dbReference>
<comment type="function">
    <text evidence="13">Mediates influx of magnesium ions.</text>
</comment>
<accession>A0A1I2GAW4</accession>
<dbReference type="SUPFAM" id="SSF144083">
    <property type="entry name" value="Magnesium transport protein CorA, transmembrane region"/>
    <property type="match status" value="1"/>
</dbReference>
<dbReference type="Gene3D" id="3.30.460.20">
    <property type="entry name" value="CorA soluble domain-like"/>
    <property type="match status" value="1"/>
</dbReference>
<dbReference type="STRING" id="1003.SAMN04488541_101739"/>
<evidence type="ECO:0000256" key="10">
    <source>
        <dbReference type="ARBA" id="ARBA00023065"/>
    </source>
</evidence>
<keyword evidence="8 13" id="KW-0460">Magnesium</keyword>
<evidence type="ECO:0000256" key="12">
    <source>
        <dbReference type="ARBA" id="ARBA00034269"/>
    </source>
</evidence>
<evidence type="ECO:0000313" key="14">
    <source>
        <dbReference type="EMBL" id="SFF13896.1"/>
    </source>
</evidence>
<keyword evidence="11 13" id="KW-0472">Membrane</keyword>
<evidence type="ECO:0000313" key="15">
    <source>
        <dbReference type="Proteomes" id="UP000199513"/>
    </source>
</evidence>
<evidence type="ECO:0000256" key="1">
    <source>
        <dbReference type="ARBA" id="ARBA00004429"/>
    </source>
</evidence>
<dbReference type="GO" id="GO:0015087">
    <property type="term" value="F:cobalt ion transmembrane transporter activity"/>
    <property type="evidence" value="ECO:0007669"/>
    <property type="project" value="UniProtKB-UniRule"/>
</dbReference>
<dbReference type="RefSeq" id="WP_091544969.1">
    <property type="nucleotide sequence ID" value="NZ_FONY01000017.1"/>
</dbReference>
<dbReference type="InterPro" id="IPR045863">
    <property type="entry name" value="CorA_TM1_TM2"/>
</dbReference>
<dbReference type="GO" id="GO:0015099">
    <property type="term" value="F:nickel cation transmembrane transporter activity"/>
    <property type="evidence" value="ECO:0007669"/>
    <property type="project" value="TreeGrafter"/>
</dbReference>
<proteinExistence type="inferred from homology"/>
<dbReference type="NCBIfam" id="TIGR00383">
    <property type="entry name" value="corA"/>
    <property type="match status" value="1"/>
</dbReference>
<dbReference type="SUPFAM" id="SSF143865">
    <property type="entry name" value="CorA soluble domain-like"/>
    <property type="match status" value="1"/>
</dbReference>
<name>A0A1I2GAW4_9BACT</name>
<evidence type="ECO:0000256" key="13">
    <source>
        <dbReference type="RuleBase" id="RU362010"/>
    </source>
</evidence>
<comment type="subcellular location">
    <subcellularLocation>
        <location evidence="1">Cell inner membrane</location>
        <topology evidence="1">Multi-pass membrane protein</topology>
    </subcellularLocation>
    <subcellularLocation>
        <location evidence="13">Membrane</location>
        <topology evidence="13">Multi-pass membrane protein</topology>
    </subcellularLocation>
</comment>
<gene>
    <name evidence="13" type="primary">corA</name>
    <name evidence="14" type="ORF">SAMN04488541_101739</name>
</gene>
<feature type="transmembrane region" description="Helical" evidence="13">
    <location>
        <begin position="253"/>
        <end position="276"/>
    </location>
</feature>
<evidence type="ECO:0000256" key="8">
    <source>
        <dbReference type="ARBA" id="ARBA00022842"/>
    </source>
</evidence>
<dbReference type="OrthoDB" id="9803416at2"/>
<keyword evidence="10 13" id="KW-0406">Ion transport</keyword>
<keyword evidence="6" id="KW-0997">Cell inner membrane</keyword>
<comment type="catalytic activity">
    <reaction evidence="12">
        <text>Mg(2+)(in) = Mg(2+)(out)</text>
        <dbReference type="Rhea" id="RHEA:29827"/>
        <dbReference type="ChEBI" id="CHEBI:18420"/>
    </reaction>
</comment>
<evidence type="ECO:0000256" key="7">
    <source>
        <dbReference type="ARBA" id="ARBA00022692"/>
    </source>
</evidence>
<comment type="similarity">
    <text evidence="2 13">Belongs to the CorA metal ion transporter (MIT) (TC 1.A.35) family.</text>
</comment>
<keyword evidence="7 13" id="KW-0812">Transmembrane</keyword>
<keyword evidence="9 13" id="KW-1133">Transmembrane helix</keyword>
<evidence type="ECO:0000256" key="11">
    <source>
        <dbReference type="ARBA" id="ARBA00023136"/>
    </source>
</evidence>
<evidence type="ECO:0000256" key="9">
    <source>
        <dbReference type="ARBA" id="ARBA00022989"/>
    </source>
</evidence>
<protein>
    <recommendedName>
        <fullName evidence="3 13">Magnesium transport protein CorA</fullName>
    </recommendedName>
</protein>
<dbReference type="PANTHER" id="PTHR47685:SF1">
    <property type="entry name" value="MAGNESIUM TRANSPORT PROTEIN CORA"/>
    <property type="match status" value="1"/>
</dbReference>
<dbReference type="PANTHER" id="PTHR47685">
    <property type="entry name" value="MAGNESIUM TRANSPORT PROTEIN CORA"/>
    <property type="match status" value="1"/>
</dbReference>
<dbReference type="InterPro" id="IPR050829">
    <property type="entry name" value="CorA_MIT"/>
</dbReference>
<evidence type="ECO:0000256" key="2">
    <source>
        <dbReference type="ARBA" id="ARBA00009765"/>
    </source>
</evidence>
<dbReference type="FunFam" id="1.20.58.340:FF:000001">
    <property type="entry name" value="Magnesium transport protein CorA"/>
    <property type="match status" value="1"/>
</dbReference>
<dbReference type="AlphaFoldDB" id="A0A1I2GAW4"/>